<dbReference type="InterPro" id="IPR052336">
    <property type="entry name" value="MlaD_Phospholipid_Transporter"/>
</dbReference>
<dbReference type="GO" id="GO:0005548">
    <property type="term" value="F:phospholipid transporter activity"/>
    <property type="evidence" value="ECO:0007669"/>
    <property type="project" value="TreeGrafter"/>
</dbReference>
<feature type="compositionally biased region" description="Low complexity" evidence="1">
    <location>
        <begin position="151"/>
        <end position="166"/>
    </location>
</feature>
<dbReference type="AlphaFoldDB" id="A0A1I4DCJ1"/>
<dbReference type="NCBIfam" id="TIGR04430">
    <property type="entry name" value="OM_asym_MlaD"/>
    <property type="match status" value="1"/>
</dbReference>
<accession>A0A1I4DCJ1</accession>
<reference evidence="3 4" key="1">
    <citation type="submission" date="2016-10" db="EMBL/GenBank/DDBJ databases">
        <authorList>
            <person name="de Groot N.N."/>
        </authorList>
    </citation>
    <scope>NUCLEOTIDE SEQUENCE [LARGE SCALE GENOMIC DNA]</scope>
    <source>
        <strain evidence="3 4">DSM 19981</strain>
    </source>
</reference>
<protein>
    <submittedName>
        <fullName evidence="3">Phospholipid/cholesterol/gamma-HCH transport system substrate-binding protein</fullName>
    </submittedName>
</protein>
<dbReference type="RefSeq" id="WP_092962040.1">
    <property type="nucleotide sequence ID" value="NZ_FOSQ01000010.1"/>
</dbReference>
<dbReference type="EMBL" id="FOSQ01000010">
    <property type="protein sequence ID" value="SFK91358.1"/>
    <property type="molecule type" value="Genomic_DNA"/>
</dbReference>
<organism evidence="3 4">
    <name type="scientific">Falsiroseomonas stagni DSM 19981</name>
    <dbReference type="NCBI Taxonomy" id="1123062"/>
    <lineage>
        <taxon>Bacteria</taxon>
        <taxon>Pseudomonadati</taxon>
        <taxon>Pseudomonadota</taxon>
        <taxon>Alphaproteobacteria</taxon>
        <taxon>Acetobacterales</taxon>
        <taxon>Roseomonadaceae</taxon>
        <taxon>Falsiroseomonas</taxon>
    </lineage>
</organism>
<dbReference type="PANTHER" id="PTHR33371:SF4">
    <property type="entry name" value="INTERMEMBRANE PHOSPHOLIPID TRANSPORT SYSTEM BINDING PROTEIN MLAD"/>
    <property type="match status" value="1"/>
</dbReference>
<proteinExistence type="predicted"/>
<name>A0A1I4DCJ1_9PROT</name>
<dbReference type="PANTHER" id="PTHR33371">
    <property type="entry name" value="INTERMEMBRANE PHOSPHOLIPID TRANSPORT SYSTEM BINDING PROTEIN MLAD-RELATED"/>
    <property type="match status" value="1"/>
</dbReference>
<evidence type="ECO:0000313" key="4">
    <source>
        <dbReference type="Proteomes" id="UP000199473"/>
    </source>
</evidence>
<gene>
    <name evidence="3" type="ORF">SAMN02745775_110153</name>
</gene>
<dbReference type="Pfam" id="PF02470">
    <property type="entry name" value="MlaD"/>
    <property type="match status" value="1"/>
</dbReference>
<sequence>MKGRSIAEVMAGAVVLLVAAGFLLFAVTNSGRTTMSGPALTLTAKFDRIDGLAPGADVRIAGVKVGSITGQRIDPQSFLAVLTMRIDGSLRIPSDSSAEIASEGLLGGRFVSLVPGGSERMLRDGGEITITQSAISLESLLGRFIFSMTQGSSSSPGAQSPGAQAPEGAATPRP</sequence>
<dbReference type="OrthoDB" id="7164001at2"/>
<feature type="domain" description="Mce/MlaD" evidence="2">
    <location>
        <begin position="40"/>
        <end position="116"/>
    </location>
</feature>
<evidence type="ECO:0000313" key="3">
    <source>
        <dbReference type="EMBL" id="SFK91358.1"/>
    </source>
</evidence>
<dbReference type="Proteomes" id="UP000199473">
    <property type="component" value="Unassembled WGS sequence"/>
</dbReference>
<dbReference type="STRING" id="1123062.SAMN02745775_110153"/>
<feature type="region of interest" description="Disordered" evidence="1">
    <location>
        <begin position="151"/>
        <end position="174"/>
    </location>
</feature>
<dbReference type="InterPro" id="IPR030970">
    <property type="entry name" value="ABC_MlaD"/>
</dbReference>
<keyword evidence="4" id="KW-1185">Reference proteome</keyword>
<evidence type="ECO:0000256" key="1">
    <source>
        <dbReference type="SAM" id="MobiDB-lite"/>
    </source>
</evidence>
<evidence type="ECO:0000259" key="2">
    <source>
        <dbReference type="Pfam" id="PF02470"/>
    </source>
</evidence>
<dbReference type="GO" id="GO:0005543">
    <property type="term" value="F:phospholipid binding"/>
    <property type="evidence" value="ECO:0007669"/>
    <property type="project" value="TreeGrafter"/>
</dbReference>
<dbReference type="InterPro" id="IPR003399">
    <property type="entry name" value="Mce/MlaD"/>
</dbReference>